<dbReference type="PIRSF" id="PIRSF016184">
    <property type="entry name" value="PhzC_PhzF"/>
    <property type="match status" value="1"/>
</dbReference>
<dbReference type="AlphaFoldDB" id="H0E1K9"/>
<feature type="active site" evidence="1">
    <location>
        <position position="46"/>
    </location>
</feature>
<dbReference type="PANTHER" id="PTHR13774:SF32">
    <property type="entry name" value="ANTISENSE-ENHANCING SEQUENCE 1"/>
    <property type="match status" value="1"/>
</dbReference>
<proteinExistence type="predicted"/>
<dbReference type="Proteomes" id="UP000005143">
    <property type="component" value="Unassembled WGS sequence"/>
</dbReference>
<sequence>MPELHVLRVFCDEAGRHGNPLGVILDGAAIAEAERQGVAAALGFSETVFVDDAASGALRIFTPSVELPLAGHPLVGASWLLAHVGAPVAVLRPPAGDVPTGADDDGAWIEARPDDGPRFTLVEHATPEDVDDLPVPRGANVHMDAWAWEDEDAGRVRARVFVDEVGVPEDEATGSAALRLIEALGRPLTIRQGKGSLIVGEPVADGRVRVAGRVVLDERVELSQRI</sequence>
<reference evidence="2 3" key="1">
    <citation type="journal article" date="2013" name="Biodegradation">
        <title>Quantitative proteomic analysis of ibuprofen-degrading Patulibacter sp. strain I11.</title>
        <authorList>
            <person name="Almeida B."/>
            <person name="Kjeldal H."/>
            <person name="Lolas I."/>
            <person name="Knudsen A.D."/>
            <person name="Carvalho G."/>
            <person name="Nielsen K.L."/>
            <person name="Barreto Crespo M.T."/>
            <person name="Stensballe A."/>
            <person name="Nielsen J.L."/>
        </authorList>
    </citation>
    <scope>NUCLEOTIDE SEQUENCE [LARGE SCALE GENOMIC DNA]</scope>
    <source>
        <strain evidence="2 3">I11</strain>
    </source>
</reference>
<gene>
    <name evidence="2" type="ORF">PAI11_06710</name>
</gene>
<dbReference type="OrthoDB" id="9788221at2"/>
<name>H0E1K9_9ACTN</name>
<dbReference type="EMBL" id="AGUD01000023">
    <property type="protein sequence ID" value="EHN12443.1"/>
    <property type="molecule type" value="Genomic_DNA"/>
</dbReference>
<dbReference type="InterPro" id="IPR003719">
    <property type="entry name" value="Phenazine_PhzF-like"/>
</dbReference>
<protein>
    <submittedName>
        <fullName evidence="2">Phenazine biosynthesis protein PhzF</fullName>
    </submittedName>
</protein>
<keyword evidence="3" id="KW-1185">Reference proteome</keyword>
<dbReference type="PANTHER" id="PTHR13774">
    <property type="entry name" value="PHENAZINE BIOSYNTHESIS PROTEIN"/>
    <property type="match status" value="1"/>
</dbReference>
<dbReference type="Gene3D" id="3.10.310.10">
    <property type="entry name" value="Diaminopimelate Epimerase, Chain A, domain 1"/>
    <property type="match status" value="2"/>
</dbReference>
<accession>H0E1K9</accession>
<comment type="caution">
    <text evidence="2">The sequence shown here is derived from an EMBL/GenBank/DDBJ whole genome shotgun (WGS) entry which is preliminary data.</text>
</comment>
<evidence type="ECO:0000313" key="3">
    <source>
        <dbReference type="Proteomes" id="UP000005143"/>
    </source>
</evidence>
<dbReference type="GO" id="GO:0005737">
    <property type="term" value="C:cytoplasm"/>
    <property type="evidence" value="ECO:0007669"/>
    <property type="project" value="TreeGrafter"/>
</dbReference>
<organism evidence="2 3">
    <name type="scientific">Patulibacter medicamentivorans</name>
    <dbReference type="NCBI Taxonomy" id="1097667"/>
    <lineage>
        <taxon>Bacteria</taxon>
        <taxon>Bacillati</taxon>
        <taxon>Actinomycetota</taxon>
        <taxon>Thermoleophilia</taxon>
        <taxon>Solirubrobacterales</taxon>
        <taxon>Patulibacteraceae</taxon>
        <taxon>Patulibacter</taxon>
    </lineage>
</organism>
<evidence type="ECO:0000256" key="1">
    <source>
        <dbReference type="PIRSR" id="PIRSR016184-1"/>
    </source>
</evidence>
<dbReference type="Pfam" id="PF02567">
    <property type="entry name" value="PhzC-PhzF"/>
    <property type="match status" value="1"/>
</dbReference>
<dbReference type="RefSeq" id="WP_007570858.1">
    <property type="nucleotide sequence ID" value="NZ_AGUD01000023.1"/>
</dbReference>
<evidence type="ECO:0000313" key="2">
    <source>
        <dbReference type="EMBL" id="EHN12443.1"/>
    </source>
</evidence>
<dbReference type="GO" id="GO:0016853">
    <property type="term" value="F:isomerase activity"/>
    <property type="evidence" value="ECO:0007669"/>
    <property type="project" value="TreeGrafter"/>
</dbReference>
<dbReference type="SUPFAM" id="SSF54506">
    <property type="entry name" value="Diaminopimelate epimerase-like"/>
    <property type="match status" value="1"/>
</dbReference>
<dbReference type="PATRIC" id="fig|1097667.3.peg.668"/>